<evidence type="ECO:0000256" key="3">
    <source>
        <dbReference type="ARBA" id="ARBA00022737"/>
    </source>
</evidence>
<dbReference type="Pfam" id="PF08271">
    <property type="entry name" value="Zn_Ribbon_TF"/>
    <property type="match status" value="1"/>
</dbReference>
<keyword evidence="4 7" id="KW-0805">Transcription regulation</keyword>
<sequence length="311" mass="34299">MRYCIILVQEANMDTLCGRCGKHGITTDTVTGERFCGKCGYVITETLQDAGPEWRSFSKDGGADPTRTGAPTSLTMHDRGLATIINPLNKDASGKPLSTSMKSTIERLRTWDSRSKVNASSDKNLRQALSELATLKDKLSLSDSVIEKAAYIYRKALEKGLVKGRSISALIASALYAACRDTETPRTLKDVADAGNIKKKDIARCYRLLHRELELKMPVVDPTQCVAKIASKLQISEKTKRYGIKVLREAQEHEESAGKDPMGLAAAALYLSCVKNGEDRTQRDIAEAANVTEVTIRNRYKGLRLDQSIER</sequence>
<dbReference type="InterPro" id="IPR013763">
    <property type="entry name" value="Cyclin-like_dom"/>
</dbReference>
<evidence type="ECO:0000259" key="9">
    <source>
        <dbReference type="SMART" id="SM00385"/>
    </source>
</evidence>
<evidence type="ECO:0000256" key="1">
    <source>
        <dbReference type="ARBA" id="ARBA00010857"/>
    </source>
</evidence>
<dbReference type="GO" id="GO:0097550">
    <property type="term" value="C:transcription preinitiation complex"/>
    <property type="evidence" value="ECO:0007669"/>
    <property type="project" value="TreeGrafter"/>
</dbReference>
<evidence type="ECO:0000256" key="6">
    <source>
        <dbReference type="ARBA" id="ARBA00053882"/>
    </source>
</evidence>
<dbReference type="Gene3D" id="1.10.472.170">
    <property type="match status" value="1"/>
</dbReference>
<dbReference type="PANTHER" id="PTHR11618:SF13">
    <property type="entry name" value="TRANSCRIPTION INITIATION FACTOR IIB"/>
    <property type="match status" value="1"/>
</dbReference>
<comment type="similarity">
    <text evidence="1 7">Belongs to the TFIIB family.</text>
</comment>
<feature type="repeat" description="2" evidence="7">
    <location>
        <begin position="224"/>
        <end position="305"/>
    </location>
</feature>
<dbReference type="GO" id="GO:0003700">
    <property type="term" value="F:DNA-binding transcription factor activity"/>
    <property type="evidence" value="ECO:0007669"/>
    <property type="project" value="UniProtKB-UniRule"/>
</dbReference>
<keyword evidence="3 7" id="KW-0677">Repeat</keyword>
<evidence type="ECO:0000313" key="10">
    <source>
        <dbReference type="EMBL" id="AIF07928.1"/>
    </source>
</evidence>
<dbReference type="InterPro" id="IPR036915">
    <property type="entry name" value="Cyclin-like_sf"/>
</dbReference>
<keyword evidence="7" id="KW-0862">Zinc</keyword>
<dbReference type="GO" id="GO:0008270">
    <property type="term" value="F:zinc ion binding"/>
    <property type="evidence" value="ECO:0007669"/>
    <property type="project" value="UniProtKB-UniRule"/>
</dbReference>
<feature type="domain" description="Cyclin-like" evidence="9">
    <location>
        <begin position="224"/>
        <end position="305"/>
    </location>
</feature>
<name>A0A075H223_9ARCH</name>
<dbReference type="CDD" id="cd20550">
    <property type="entry name" value="CYCLIN_TFIIB_archaea_like_rpt2"/>
    <property type="match status" value="1"/>
</dbReference>
<dbReference type="SUPFAM" id="SSF47954">
    <property type="entry name" value="Cyclin-like"/>
    <property type="match status" value="2"/>
</dbReference>
<protein>
    <recommendedName>
        <fullName evidence="2 7">Transcription initiation factor IIB</fullName>
        <shortName evidence="7">TFIIB</shortName>
    </recommendedName>
</protein>
<evidence type="ECO:0000256" key="4">
    <source>
        <dbReference type="ARBA" id="ARBA00023015"/>
    </source>
</evidence>
<feature type="domain" description="Cyclin-like" evidence="9">
    <location>
        <begin position="130"/>
        <end position="211"/>
    </location>
</feature>
<evidence type="ECO:0000256" key="8">
    <source>
        <dbReference type="SAM" id="MobiDB-lite"/>
    </source>
</evidence>
<dbReference type="AlphaFoldDB" id="A0A075H223"/>
<feature type="binding site" evidence="7">
    <location>
        <position position="20"/>
    </location>
    <ligand>
        <name>Zn(2+)</name>
        <dbReference type="ChEBI" id="CHEBI:29105"/>
    </ligand>
</feature>
<evidence type="ECO:0000256" key="2">
    <source>
        <dbReference type="ARBA" id="ARBA00013932"/>
    </source>
</evidence>
<dbReference type="PRINTS" id="PR00685">
    <property type="entry name" value="TIFACTORIIB"/>
</dbReference>
<dbReference type="Gene3D" id="1.10.472.10">
    <property type="entry name" value="Cyclin-like"/>
    <property type="match status" value="1"/>
</dbReference>
<keyword evidence="5 7" id="KW-0804">Transcription</keyword>
<evidence type="ECO:0000256" key="5">
    <source>
        <dbReference type="ARBA" id="ARBA00023163"/>
    </source>
</evidence>
<gene>
    <name evidence="10" type="primary">GTF2B</name>
    <name evidence="10" type="synonym">SUA7</name>
    <name evidence="7 10" type="synonym">tfb</name>
    <name evidence="10" type="synonym">TFIIB</name>
</gene>
<dbReference type="InterPro" id="IPR023484">
    <property type="entry name" value="TFIIB_arc"/>
</dbReference>
<feature type="binding site" evidence="7">
    <location>
        <position position="36"/>
    </location>
    <ligand>
        <name>Zn(2+)</name>
        <dbReference type="ChEBI" id="CHEBI:29105"/>
    </ligand>
</feature>
<evidence type="ECO:0000256" key="7">
    <source>
        <dbReference type="HAMAP-Rule" id="MF_00383"/>
    </source>
</evidence>
<dbReference type="InterPro" id="IPR000812">
    <property type="entry name" value="TFIIB"/>
</dbReference>
<dbReference type="SMART" id="SM00385">
    <property type="entry name" value="CYCLIN"/>
    <property type="match status" value="2"/>
</dbReference>
<dbReference type="Pfam" id="PF00382">
    <property type="entry name" value="TFIIB"/>
    <property type="match status" value="2"/>
</dbReference>
<feature type="binding site" evidence="7">
    <location>
        <position position="39"/>
    </location>
    <ligand>
        <name>Zn(2+)</name>
        <dbReference type="ChEBI" id="CHEBI:29105"/>
    </ligand>
</feature>
<comment type="function">
    <text evidence="6 7">Stabilizes TBP binding to an archaeal box-A promoter. Also responsible for recruiting RNA polymerase II to the pre-initiation complex (DNA-TBP-TFIIB).</text>
</comment>
<dbReference type="GO" id="GO:0017025">
    <property type="term" value="F:TBP-class protein binding"/>
    <property type="evidence" value="ECO:0007669"/>
    <property type="project" value="InterPro"/>
</dbReference>
<dbReference type="InterPro" id="IPR013150">
    <property type="entry name" value="TFIIB_cyclin"/>
</dbReference>
<dbReference type="PROSITE" id="PS00782">
    <property type="entry name" value="TFIIB"/>
    <property type="match status" value="2"/>
</dbReference>
<dbReference type="PANTHER" id="PTHR11618">
    <property type="entry name" value="TRANSCRIPTION INITIATION FACTOR IIB-RELATED"/>
    <property type="match status" value="1"/>
</dbReference>
<dbReference type="HAMAP" id="MF_00383">
    <property type="entry name" value="TF2B_arch"/>
    <property type="match status" value="1"/>
</dbReference>
<dbReference type="FunFam" id="1.10.472.170:FF:000001">
    <property type="entry name" value="Transcription initiation factor IIB"/>
    <property type="match status" value="1"/>
</dbReference>
<dbReference type="FunFam" id="1.10.472.10:FF:000023">
    <property type="entry name" value="Transcription initiation factor IIB"/>
    <property type="match status" value="1"/>
</dbReference>
<keyword evidence="7" id="KW-0479">Metal-binding</keyword>
<dbReference type="GO" id="GO:0070897">
    <property type="term" value="P:transcription preinitiation complex assembly"/>
    <property type="evidence" value="ECO:0007669"/>
    <property type="project" value="InterPro"/>
</dbReference>
<feature type="region of interest" description="Disordered" evidence="8">
    <location>
        <begin position="54"/>
        <end position="73"/>
    </location>
</feature>
<reference evidence="10" key="1">
    <citation type="journal article" date="2014" name="Genome Biol. Evol.">
        <title>Pangenome evidence for extensive interdomain horizontal transfer affecting lineage core and shell genes in uncultured planktonic thaumarchaeota and euryarchaeota.</title>
        <authorList>
            <person name="Deschamps P."/>
            <person name="Zivanovic Y."/>
            <person name="Moreira D."/>
            <person name="Rodriguez-Valera F."/>
            <person name="Lopez-Garcia P."/>
        </authorList>
    </citation>
    <scope>NUCLEOTIDE SEQUENCE</scope>
</reference>
<dbReference type="SUPFAM" id="SSF57783">
    <property type="entry name" value="Zinc beta-ribbon"/>
    <property type="match status" value="1"/>
</dbReference>
<dbReference type="InterPro" id="IPR013137">
    <property type="entry name" value="Znf_TFIIB"/>
</dbReference>
<organism evidence="10">
    <name type="scientific">uncultured marine thaumarchaeote KM3_25_G08</name>
    <dbReference type="NCBI Taxonomy" id="1456105"/>
    <lineage>
        <taxon>Archaea</taxon>
        <taxon>Nitrososphaerota</taxon>
        <taxon>environmental samples</taxon>
    </lineage>
</organism>
<proteinExistence type="inferred from homology"/>
<dbReference type="EMBL" id="KF900816">
    <property type="protein sequence ID" value="AIF07928.1"/>
    <property type="molecule type" value="Genomic_DNA"/>
</dbReference>
<feature type="repeat" description="1" evidence="7">
    <location>
        <begin position="130"/>
        <end position="213"/>
    </location>
</feature>
<feature type="binding site" evidence="7">
    <location>
        <position position="17"/>
    </location>
    <ligand>
        <name>Zn(2+)</name>
        <dbReference type="ChEBI" id="CHEBI:29105"/>
    </ligand>
</feature>
<accession>A0A075H223</accession>
<dbReference type="InterPro" id="IPR023486">
    <property type="entry name" value="TFIIB_CS"/>
</dbReference>